<accession>A0ABT7Y348</accession>
<name>A0ABT7Y348_9VIBR</name>
<comment type="caution">
    <text evidence="1">The sequence shown here is derived from an EMBL/GenBank/DDBJ whole genome shotgun (WGS) entry which is preliminary data.</text>
</comment>
<dbReference type="RefSeq" id="WP_264878282.1">
    <property type="nucleotide sequence ID" value="NZ_BLAT01000007.1"/>
</dbReference>
<gene>
    <name evidence="1" type="ORF">QWJ08_13625</name>
</gene>
<dbReference type="InterPro" id="IPR011009">
    <property type="entry name" value="Kinase-like_dom_sf"/>
</dbReference>
<protein>
    <recommendedName>
        <fullName evidence="3">Serine/threonine protein kinase</fullName>
    </recommendedName>
</protein>
<sequence>MSLLEVAAQNIAKESTAGVYKLTHDESTYWVKVCGEDKSNFVRALSTKIAKLESLSYLRSNAALDTKVRFNHEKTTIQYLYQEGLNVPHILVDAEDFFVTPNAGVSLDRAPKEYFKGELLNTLFSQFGEMHNRDIVHGRPAMRDILVNEQQHITLVDFEESVLSANSQLKARDIFLLLMDLCRIEHLTKKQKIQAVELWKNIVSEADWQALQKMCRTLSHFQFVAQLVLKFKPRNRTSNQILSTLSLLREMA</sequence>
<evidence type="ECO:0000313" key="1">
    <source>
        <dbReference type="EMBL" id="MDN2482390.1"/>
    </source>
</evidence>
<evidence type="ECO:0000313" key="2">
    <source>
        <dbReference type="Proteomes" id="UP001169719"/>
    </source>
</evidence>
<evidence type="ECO:0008006" key="3">
    <source>
        <dbReference type="Google" id="ProtNLM"/>
    </source>
</evidence>
<dbReference type="Proteomes" id="UP001169719">
    <property type="component" value="Unassembled WGS sequence"/>
</dbReference>
<proteinExistence type="predicted"/>
<organism evidence="1 2">
    <name type="scientific">Vibrio agarivorans</name>
    <dbReference type="NCBI Taxonomy" id="153622"/>
    <lineage>
        <taxon>Bacteria</taxon>
        <taxon>Pseudomonadati</taxon>
        <taxon>Pseudomonadota</taxon>
        <taxon>Gammaproteobacteria</taxon>
        <taxon>Vibrionales</taxon>
        <taxon>Vibrionaceae</taxon>
        <taxon>Vibrio</taxon>
    </lineage>
</organism>
<dbReference type="EMBL" id="JAUEOZ010000001">
    <property type="protein sequence ID" value="MDN2482390.1"/>
    <property type="molecule type" value="Genomic_DNA"/>
</dbReference>
<dbReference type="Gene3D" id="1.10.510.10">
    <property type="entry name" value="Transferase(Phosphotransferase) domain 1"/>
    <property type="match status" value="1"/>
</dbReference>
<keyword evidence="2" id="KW-1185">Reference proteome</keyword>
<dbReference type="SUPFAM" id="SSF56112">
    <property type="entry name" value="Protein kinase-like (PK-like)"/>
    <property type="match status" value="1"/>
</dbReference>
<reference evidence="1" key="1">
    <citation type="submission" date="2024-05" db="EMBL/GenBank/DDBJ databases">
        <title>Genome Sequences of Four Agar- Degrading Marine Bacteria.</title>
        <authorList>
            <person name="Phillips E.K."/>
            <person name="Shaffer J.C."/>
            <person name="Henson M.W."/>
            <person name="Temperton B."/>
            <person name="Thrash C.J."/>
            <person name="Martin M.O."/>
        </authorList>
    </citation>
    <scope>NUCLEOTIDE SEQUENCE</scope>
    <source>
        <strain evidence="1">EKP203</strain>
    </source>
</reference>